<feature type="compositionally biased region" description="Polar residues" evidence="2">
    <location>
        <begin position="1"/>
        <end position="14"/>
    </location>
</feature>
<feature type="region of interest" description="Disordered" evidence="2">
    <location>
        <begin position="1"/>
        <end position="34"/>
    </location>
</feature>
<dbReference type="SUPFAM" id="SSF53067">
    <property type="entry name" value="Actin-like ATPase domain"/>
    <property type="match status" value="1"/>
</dbReference>
<evidence type="ECO:0000256" key="1">
    <source>
        <dbReference type="ARBA" id="ARBA00006479"/>
    </source>
</evidence>
<reference evidence="5" key="1">
    <citation type="submission" date="2014-07" db="EMBL/GenBank/DDBJ databases">
        <title>Genome sequencing of plant-pathogenic Streptomyces species.</title>
        <authorList>
            <person name="Harrison J."/>
            <person name="Sapp M."/>
            <person name="Thwaites R."/>
            <person name="Studholme D.J."/>
        </authorList>
    </citation>
    <scope>NUCLEOTIDE SEQUENCE [LARGE SCALE GENOMIC DNA]</scope>
    <source>
        <strain evidence="5">NCPPB 4445</strain>
    </source>
</reference>
<dbReference type="Proteomes" id="UP000037151">
    <property type="component" value="Unassembled WGS sequence"/>
</dbReference>
<evidence type="ECO:0000259" key="3">
    <source>
        <dbReference type="Pfam" id="PF12802"/>
    </source>
</evidence>
<dbReference type="InterPro" id="IPR043129">
    <property type="entry name" value="ATPase_NBD"/>
</dbReference>
<dbReference type="InterPro" id="IPR000835">
    <property type="entry name" value="HTH_MarR-typ"/>
</dbReference>
<dbReference type="OrthoDB" id="4083144at2"/>
<gene>
    <name evidence="4" type="ORF">IQ63_18690</name>
</gene>
<accession>A0A0L0K7N8</accession>
<protein>
    <submittedName>
        <fullName evidence="4">ROK family transcriptional regulator</fullName>
    </submittedName>
</protein>
<dbReference type="PANTHER" id="PTHR18964">
    <property type="entry name" value="ROK (REPRESSOR, ORF, KINASE) FAMILY"/>
    <property type="match status" value="1"/>
</dbReference>
<feature type="compositionally biased region" description="Polar residues" evidence="2">
    <location>
        <begin position="23"/>
        <end position="32"/>
    </location>
</feature>
<dbReference type="InterPro" id="IPR036388">
    <property type="entry name" value="WH-like_DNA-bd_sf"/>
</dbReference>
<comment type="similarity">
    <text evidence="1">Belongs to the ROK (NagC/XylR) family.</text>
</comment>
<dbReference type="Pfam" id="PF12802">
    <property type="entry name" value="MarR_2"/>
    <property type="match status" value="1"/>
</dbReference>
<proteinExistence type="inferred from homology"/>
<dbReference type="Pfam" id="PF00480">
    <property type="entry name" value="ROK"/>
    <property type="match status" value="1"/>
</dbReference>
<dbReference type="PROSITE" id="PS01125">
    <property type="entry name" value="ROK"/>
    <property type="match status" value="1"/>
</dbReference>
<dbReference type="Gene3D" id="3.30.420.40">
    <property type="match status" value="2"/>
</dbReference>
<dbReference type="Gene3D" id="1.10.10.10">
    <property type="entry name" value="Winged helix-like DNA-binding domain superfamily/Winged helix DNA-binding domain"/>
    <property type="match status" value="1"/>
</dbReference>
<sequence>MVRVTQQTRAQSVTDGAGVPQGSPVSTPSGTNLPRVGGYNQAVVLDAVRTGGEISRVELAALTGLTNQTVSNVVRKLLDAGLVVESGQAPSNGGKRRTLLSLRADGAYAVGVHLDPDVAVIVVVDLAGQVVGSRRLRLTDPGDPAGIVDRVSRAALRLVERSGVDRERLLGLGIAAPGPLDGSTGAVVSPPNFPGWGRVPLTGMFAAATGLPVALDNDATAAAIGERWIGGAQRAGSFLFVYLGTGIGAGIVLDNTVLHGDSGNAGEFGHMPVEPGDRVCQCGANDCLGPYCSPAAIIEDLFDRHGPDTAAGLGLIGGPDSVHLDWKALRKAARSGDDAALDVVRRAARRIGQAARGATSLLDVGRIVLGGEALRGIEGLMREEIEAAVNRTSVARTIRGITVEASVIGETVGAVGAASLVLHGNYAPGWRMLREA</sequence>
<dbReference type="InterPro" id="IPR000600">
    <property type="entry name" value="ROK"/>
</dbReference>
<evidence type="ECO:0000256" key="2">
    <source>
        <dbReference type="SAM" id="MobiDB-lite"/>
    </source>
</evidence>
<dbReference type="PATRIC" id="fig|42234.21.peg.3850"/>
<organism evidence="4 5">
    <name type="scientific">Streptomyces acidiscabies</name>
    <dbReference type="NCBI Taxonomy" id="42234"/>
    <lineage>
        <taxon>Bacteria</taxon>
        <taxon>Bacillati</taxon>
        <taxon>Actinomycetota</taxon>
        <taxon>Actinomycetes</taxon>
        <taxon>Kitasatosporales</taxon>
        <taxon>Streptomycetaceae</taxon>
        <taxon>Streptomyces</taxon>
    </lineage>
</organism>
<evidence type="ECO:0000313" key="4">
    <source>
        <dbReference type="EMBL" id="KND33684.1"/>
    </source>
</evidence>
<dbReference type="InterPro" id="IPR036390">
    <property type="entry name" value="WH_DNA-bd_sf"/>
</dbReference>
<dbReference type="SUPFAM" id="SSF46785">
    <property type="entry name" value="Winged helix' DNA-binding domain"/>
    <property type="match status" value="1"/>
</dbReference>
<dbReference type="EMBL" id="JPPY01000122">
    <property type="protein sequence ID" value="KND33684.1"/>
    <property type="molecule type" value="Genomic_DNA"/>
</dbReference>
<name>A0A0L0K7N8_9ACTN</name>
<dbReference type="InterPro" id="IPR049874">
    <property type="entry name" value="ROK_cs"/>
</dbReference>
<feature type="domain" description="HTH marR-type" evidence="3">
    <location>
        <begin position="40"/>
        <end position="85"/>
    </location>
</feature>
<comment type="caution">
    <text evidence="4">The sequence shown here is derived from an EMBL/GenBank/DDBJ whole genome shotgun (WGS) entry which is preliminary data.</text>
</comment>
<dbReference type="GO" id="GO:0003700">
    <property type="term" value="F:DNA-binding transcription factor activity"/>
    <property type="evidence" value="ECO:0007669"/>
    <property type="project" value="InterPro"/>
</dbReference>
<dbReference type="AlphaFoldDB" id="A0A0L0K7N8"/>
<dbReference type="PANTHER" id="PTHR18964:SF173">
    <property type="entry name" value="GLUCOKINASE"/>
    <property type="match status" value="1"/>
</dbReference>
<evidence type="ECO:0000313" key="5">
    <source>
        <dbReference type="Proteomes" id="UP000037151"/>
    </source>
</evidence>